<proteinExistence type="predicted"/>
<keyword evidence="1" id="KW-0496">Mitochondrion</keyword>
<dbReference type="AlphaFoldDB" id="A0A101LVT3"/>
<geneLocation type="mitochondrion" evidence="1"/>
<dbReference type="EMBL" id="LKAM01000012">
    <property type="protein sequence ID" value="KUM46289.1"/>
    <property type="molecule type" value="Genomic_DNA"/>
</dbReference>
<dbReference type="PROSITE" id="PS51257">
    <property type="entry name" value="PROKAR_LIPOPROTEIN"/>
    <property type="match status" value="1"/>
</dbReference>
<sequence length="88" mass="9756">MLVIRVGAFVIGSALSRDRDGFFNHSPVALSCLLGRFKSGPPALLCPPKRAKALNKETLTSYNDHHFRPFTSSHSLHIHDFDEVSIPL</sequence>
<accession>A0A101LVT3</accession>
<protein>
    <submittedName>
        <fullName evidence="1">Uncharacterized protein</fullName>
    </submittedName>
</protein>
<evidence type="ECO:0000313" key="1">
    <source>
        <dbReference type="EMBL" id="KUM46289.1"/>
    </source>
</evidence>
<organism evidence="1">
    <name type="scientific">Picea glauca</name>
    <name type="common">White spruce</name>
    <name type="synonym">Pinus glauca</name>
    <dbReference type="NCBI Taxonomy" id="3330"/>
    <lineage>
        <taxon>Eukaryota</taxon>
        <taxon>Viridiplantae</taxon>
        <taxon>Streptophyta</taxon>
        <taxon>Embryophyta</taxon>
        <taxon>Tracheophyta</taxon>
        <taxon>Spermatophyta</taxon>
        <taxon>Pinopsida</taxon>
        <taxon>Pinidae</taxon>
        <taxon>Conifers I</taxon>
        <taxon>Pinales</taxon>
        <taxon>Pinaceae</taxon>
        <taxon>Picea</taxon>
    </lineage>
</organism>
<gene>
    <name evidence="1" type="ORF">ABT39_MTgene1795</name>
</gene>
<comment type="caution">
    <text evidence="1">The sequence shown here is derived from an EMBL/GenBank/DDBJ whole genome shotgun (WGS) entry which is preliminary data.</text>
</comment>
<name>A0A101LVT3_PICGL</name>
<reference evidence="1" key="1">
    <citation type="journal article" date="2015" name="Genome Biol. Evol.">
        <title>Organellar Genomes of White Spruce (Picea glauca): Assembly and Annotation.</title>
        <authorList>
            <person name="Jackman S.D."/>
            <person name="Warren R.L."/>
            <person name="Gibb E.A."/>
            <person name="Vandervalk B.P."/>
            <person name="Mohamadi H."/>
            <person name="Chu J."/>
            <person name="Raymond A."/>
            <person name="Pleasance S."/>
            <person name="Coope R."/>
            <person name="Wildung M.R."/>
            <person name="Ritland C.E."/>
            <person name="Bousquet J."/>
            <person name="Jones S.J."/>
            <person name="Bohlmann J."/>
            <person name="Birol I."/>
        </authorList>
    </citation>
    <scope>NUCLEOTIDE SEQUENCE [LARGE SCALE GENOMIC DNA]</scope>
    <source>
        <tissue evidence="1">Flushing bud</tissue>
    </source>
</reference>